<proteinExistence type="predicted"/>
<evidence type="ECO:0000256" key="1">
    <source>
        <dbReference type="ARBA" id="ARBA00022448"/>
    </source>
</evidence>
<dbReference type="SMART" id="SM00382">
    <property type="entry name" value="AAA"/>
    <property type="match status" value="1"/>
</dbReference>
<evidence type="ECO:0000313" key="6">
    <source>
        <dbReference type="Proteomes" id="UP001500449"/>
    </source>
</evidence>
<dbReference type="InterPro" id="IPR003439">
    <property type="entry name" value="ABC_transporter-like_ATP-bd"/>
</dbReference>
<accession>A0ABN2MYW8</accession>
<dbReference type="Pfam" id="PF00005">
    <property type="entry name" value="ABC_tran"/>
    <property type="match status" value="1"/>
</dbReference>
<dbReference type="InterPro" id="IPR027417">
    <property type="entry name" value="P-loop_NTPase"/>
</dbReference>
<dbReference type="CDD" id="cd03293">
    <property type="entry name" value="ABC_NrtD_SsuB_transporters"/>
    <property type="match status" value="1"/>
</dbReference>
<feature type="domain" description="ABC transporter" evidence="4">
    <location>
        <begin position="31"/>
        <end position="267"/>
    </location>
</feature>
<dbReference type="InterPro" id="IPR003593">
    <property type="entry name" value="AAA+_ATPase"/>
</dbReference>
<reference evidence="5 6" key="1">
    <citation type="journal article" date="2019" name="Int. J. Syst. Evol. Microbiol.">
        <title>The Global Catalogue of Microorganisms (GCM) 10K type strain sequencing project: providing services to taxonomists for standard genome sequencing and annotation.</title>
        <authorList>
            <consortium name="The Broad Institute Genomics Platform"/>
            <consortium name="The Broad Institute Genome Sequencing Center for Infectious Disease"/>
            <person name="Wu L."/>
            <person name="Ma J."/>
        </authorList>
    </citation>
    <scope>NUCLEOTIDE SEQUENCE [LARGE SCALE GENOMIC DNA]</scope>
    <source>
        <strain evidence="5 6">JCM 16009</strain>
    </source>
</reference>
<dbReference type="PANTHER" id="PTHR42788">
    <property type="entry name" value="TAURINE IMPORT ATP-BINDING PROTEIN-RELATED"/>
    <property type="match status" value="1"/>
</dbReference>
<gene>
    <name evidence="5" type="ORF">GCM10009836_25320</name>
</gene>
<evidence type="ECO:0000256" key="2">
    <source>
        <dbReference type="ARBA" id="ARBA00022741"/>
    </source>
</evidence>
<keyword evidence="3 5" id="KW-0067">ATP-binding</keyword>
<dbReference type="Proteomes" id="UP001500449">
    <property type="component" value="Unassembled WGS sequence"/>
</dbReference>
<evidence type="ECO:0000313" key="5">
    <source>
        <dbReference type="EMBL" id="GAA1844771.1"/>
    </source>
</evidence>
<dbReference type="Gene3D" id="3.40.50.300">
    <property type="entry name" value="P-loop containing nucleotide triphosphate hydrolases"/>
    <property type="match status" value="1"/>
</dbReference>
<dbReference type="PROSITE" id="PS50893">
    <property type="entry name" value="ABC_TRANSPORTER_2"/>
    <property type="match status" value="1"/>
</dbReference>
<comment type="caution">
    <text evidence="5">The sequence shown here is derived from an EMBL/GenBank/DDBJ whole genome shotgun (WGS) entry which is preliminary data.</text>
</comment>
<dbReference type="InterPro" id="IPR050166">
    <property type="entry name" value="ABC_transporter_ATP-bind"/>
</dbReference>
<sequence>MTVERTDDIATAVSAVEDDVRGARDHLALSAESVDLVYPARQRSGSVEALRDVSLDVQYGEFVSIVGASGCGKTSLLNMFAGLVTPTSGRVRVNGAQPVCPPPDVGYMSARDGLLPWRVTEKNVTLALEERPDWPRVRRRQRARELLDTVGLAGFENAYPRQLSHGMRQRAAVARTLAPDPSILLMDEPFAALDAQTRIRLQVELLRILEGSDAGRRRSVVFVTHDLQEALLLADRVVLMLPRPGRIAVQKEVHLPRPRSMHLREILFSAEFHDLHAELFEMLEESIM</sequence>
<organism evidence="5 6">
    <name type="scientific">Pseudonocardia ailaonensis</name>
    <dbReference type="NCBI Taxonomy" id="367279"/>
    <lineage>
        <taxon>Bacteria</taxon>
        <taxon>Bacillati</taxon>
        <taxon>Actinomycetota</taxon>
        <taxon>Actinomycetes</taxon>
        <taxon>Pseudonocardiales</taxon>
        <taxon>Pseudonocardiaceae</taxon>
        <taxon>Pseudonocardia</taxon>
    </lineage>
</organism>
<keyword evidence="2" id="KW-0547">Nucleotide-binding</keyword>
<name>A0ABN2MYW8_9PSEU</name>
<dbReference type="GO" id="GO:0005524">
    <property type="term" value="F:ATP binding"/>
    <property type="evidence" value="ECO:0007669"/>
    <property type="project" value="UniProtKB-KW"/>
</dbReference>
<dbReference type="InterPro" id="IPR017871">
    <property type="entry name" value="ABC_transporter-like_CS"/>
</dbReference>
<evidence type="ECO:0000256" key="3">
    <source>
        <dbReference type="ARBA" id="ARBA00022840"/>
    </source>
</evidence>
<dbReference type="PROSITE" id="PS00211">
    <property type="entry name" value="ABC_TRANSPORTER_1"/>
    <property type="match status" value="1"/>
</dbReference>
<keyword evidence="1" id="KW-0813">Transport</keyword>
<dbReference type="EMBL" id="BAAAQK010000005">
    <property type="protein sequence ID" value="GAA1844771.1"/>
    <property type="molecule type" value="Genomic_DNA"/>
</dbReference>
<evidence type="ECO:0000259" key="4">
    <source>
        <dbReference type="PROSITE" id="PS50893"/>
    </source>
</evidence>
<protein>
    <submittedName>
        <fullName evidence="5">ABC transporter ATP-binding protein</fullName>
    </submittedName>
</protein>
<dbReference type="SUPFAM" id="SSF52540">
    <property type="entry name" value="P-loop containing nucleoside triphosphate hydrolases"/>
    <property type="match status" value="1"/>
</dbReference>
<dbReference type="PANTHER" id="PTHR42788:SF13">
    <property type="entry name" value="ALIPHATIC SULFONATES IMPORT ATP-BINDING PROTEIN SSUB"/>
    <property type="match status" value="1"/>
</dbReference>
<keyword evidence="6" id="KW-1185">Reference proteome</keyword>